<keyword evidence="2" id="KW-1185">Reference proteome</keyword>
<accession>A0ACB9VH34</accession>
<organism evidence="1 2">
    <name type="scientific">Ovis ammon polii x Ovis aries</name>
    <dbReference type="NCBI Taxonomy" id="2918886"/>
    <lineage>
        <taxon>Eukaryota</taxon>
        <taxon>Metazoa</taxon>
        <taxon>Chordata</taxon>
        <taxon>Craniata</taxon>
        <taxon>Vertebrata</taxon>
        <taxon>Euteleostomi</taxon>
        <taxon>Mammalia</taxon>
        <taxon>Eutheria</taxon>
        <taxon>Laurasiatheria</taxon>
        <taxon>Artiodactyla</taxon>
        <taxon>Ruminantia</taxon>
        <taxon>Pecora</taxon>
        <taxon>Bovidae</taxon>
        <taxon>Caprinae</taxon>
        <taxon>Ovis</taxon>
    </lineage>
</organism>
<gene>
    <name evidence="1" type="ORF">MJG53_003553</name>
</gene>
<dbReference type="EMBL" id="CM043027">
    <property type="protein sequence ID" value="KAI4589145.1"/>
    <property type="molecule type" value="Genomic_DNA"/>
</dbReference>
<evidence type="ECO:0000313" key="2">
    <source>
        <dbReference type="Proteomes" id="UP001057279"/>
    </source>
</evidence>
<evidence type="ECO:0000313" key="1">
    <source>
        <dbReference type="EMBL" id="KAI4589145.1"/>
    </source>
</evidence>
<reference evidence="1" key="1">
    <citation type="submission" date="2022-03" db="EMBL/GenBank/DDBJ databases">
        <title>Genomic analyses of argali, domestic sheep and their hybrids provide insights into chromosomal evolution, heterosis and genetic basis of agronomic traits.</title>
        <authorList>
            <person name="Li M."/>
        </authorList>
    </citation>
    <scope>NUCLEOTIDE SEQUENCE</scope>
    <source>
        <strain evidence="1">F1 hybrid</strain>
    </source>
</reference>
<comment type="caution">
    <text evidence="1">The sequence shown here is derived from an EMBL/GenBank/DDBJ whole genome shotgun (WGS) entry which is preliminary data.</text>
</comment>
<proteinExistence type="predicted"/>
<name>A0ACB9VH34_9CETA</name>
<protein>
    <submittedName>
        <fullName evidence="1">Uncharacterized protein</fullName>
    </submittedName>
</protein>
<sequence length="486" mass="55567">MPTPPHLRTASRAGFRKALGAFYGILRASCRFGAIPKVGVHAAERCKHGSLTVQCTRGRQKLVGGADGINIICKLVSTAVSESESGVITRLPANSQDPMPCLPVTAYFKGWGGETKTGIEQTNEERKLLHSSLEEAKKRKALEDFLNQSSPFYFWINGDRIDSLMENDRQQSHVMDVMEDSFNRAPNTMDELFQDRFFPQRPQDTQYYSPFSSFPRGSLFFNPKSRFPWNLPFPVLEPLNFHDVFQPFYNMIHQAQQAMDAHLHRTPYHFPMVEFAGENNDRTMCKEISYNSTRCLWMKGQCAKCQEILEVDCSANIPTQTLLCQQLNESLQLVEKFSRLCDQLLQFYQQKMLNTSALLKQLIEQFTWVSQLAHLMQNNDQYHLQVSTEANTQVQRCTETSLPDEAECHDPILWVVVKLFNPFPITVMVLQEVPSPNFMENVVEKALQQYCHLGPSGANSSLGVQNTGQRRHWSYSQSPRRKLGSY</sequence>
<dbReference type="Proteomes" id="UP001057279">
    <property type="component" value="Linkage Group LG02"/>
</dbReference>